<dbReference type="SUPFAM" id="SSF52540">
    <property type="entry name" value="P-loop containing nucleoside triphosphate hydrolases"/>
    <property type="match status" value="1"/>
</dbReference>
<dbReference type="InterPro" id="IPR001680">
    <property type="entry name" value="WD40_rpt"/>
</dbReference>
<protein>
    <recommendedName>
        <fullName evidence="4">Nephrocystin 3-like N-terminal domain-containing protein</fullName>
    </recommendedName>
</protein>
<evidence type="ECO:0000313" key="5">
    <source>
        <dbReference type="EMBL" id="CAE7051797.1"/>
    </source>
</evidence>
<comment type="caution">
    <text evidence="5">The sequence shown here is derived from an EMBL/GenBank/DDBJ whole genome shotgun (WGS) entry which is preliminary data.</text>
</comment>
<dbReference type="InterPro" id="IPR015943">
    <property type="entry name" value="WD40/YVTN_repeat-like_dom_sf"/>
</dbReference>
<feature type="repeat" description="WD" evidence="3">
    <location>
        <begin position="836"/>
        <end position="877"/>
    </location>
</feature>
<dbReference type="SUPFAM" id="SSF50998">
    <property type="entry name" value="Quinoprotein alcohol dehydrogenase-like"/>
    <property type="match status" value="1"/>
</dbReference>
<dbReference type="InterPro" id="IPR027417">
    <property type="entry name" value="P-loop_NTPase"/>
</dbReference>
<dbReference type="Gene3D" id="3.40.50.300">
    <property type="entry name" value="P-loop containing nucleotide triphosphate hydrolases"/>
    <property type="match status" value="1"/>
</dbReference>
<dbReference type="Proteomes" id="UP000663827">
    <property type="component" value="Unassembled WGS sequence"/>
</dbReference>
<organism evidence="5 6">
    <name type="scientific">Rhizoctonia solani</name>
    <dbReference type="NCBI Taxonomy" id="456999"/>
    <lineage>
        <taxon>Eukaryota</taxon>
        <taxon>Fungi</taxon>
        <taxon>Dikarya</taxon>
        <taxon>Basidiomycota</taxon>
        <taxon>Agaricomycotina</taxon>
        <taxon>Agaricomycetes</taxon>
        <taxon>Cantharellales</taxon>
        <taxon>Ceratobasidiaceae</taxon>
        <taxon>Rhizoctonia</taxon>
    </lineage>
</organism>
<keyword evidence="1 3" id="KW-0853">WD repeat</keyword>
<accession>A0A8H3DRP2</accession>
<dbReference type="InterPro" id="IPR011047">
    <property type="entry name" value="Quinoprotein_ADH-like_sf"/>
</dbReference>
<proteinExistence type="predicted"/>
<sequence>MEGAIQEVREKLNRIIHCKNLDLTAANESDEHLVYYHQIGVLLFELKTSTDNALQNLCSEVLQPAQAASYNSPQSAELGRRPCERGSYIEVLDRLMDWGTSDESGLKTYWVNGMQRTGKTTIAYTICSELQSRKRLAASFFCSQLLPECQDVRRIIPTIAYQLAQFSHPFWSRLVQTLAGSSNIVDMQELTSQFQMLLKGPMMAIKDTLTYQPVIVIDALDELEDTSGVQTILKLLFEDITEMPVKFLILSRLDYNPLKPLVSGNSFYETNGTGFPEGSKVHLRVETGHLELAHRQPLRGLEECDGLFLYSASATRLNQPNHPRIDYQEQAAAPLMEEISYPHMDDLYIFSLNELFEDLARSAEELNSMKLMLWSAACVQESSEMTFVWLTRLLKLDPHNAEQPAVLISQLFQSLSYAPEGTGLLTAPPASFSDFLFSERSGEYSCDEPAHHGLLAQRCFELMKDSLQFNICGIESSLTGNDAVNDLGAKVNARISEELFYSCRYLGVHLKLSGPNPSESLIAHLDGFLTHQLLAWAEVLSLKQAVGFGISMLAAVEAWLNQNNILSNMIPLVCDARKFMASHAGIPVCSSTPHIYISLLSSWQPDSPMFQRYGNFIRDIVAVNGVSISYPSLYAYYNPEFLSTHNADSSRHSTRIPLNGDTKIPPQTKSIRLVMVSADNKSIISAAGRLAVSVWDRETGKGLSGPFYFRPACFGVVAFSADAKLIATTTTHREILIWDASTEKLVAGPFQGHQSWVAAVAFSPDGTRIVSGARDQLVMVWDIGAPSTPVRRFEGHTGFVLSVTFSPDGSRVVSASTDHTVRVWDVQNEDSAPLVLTGHTECVRSVDVSPDGTRVVSGADDHSVRIWDIATGQAIRGPLEGHSDYVLCVKFSPDGRQVVSGSQDCTVRVWDVDTGDVVAGPFVGHTNRVNTVTFSMDGTQVISGSDDGTIRVWNVQARAESQAQVECAPADAPATGNSDAWKLNPDGWVVDKDGGLLMWLPPLSHDAIRPPPADHMVIPRIELPMSSLLEGNAWKELCRRQEGKSIRYEISVPVSEGTST</sequence>
<dbReference type="PROSITE" id="PS50082">
    <property type="entry name" value="WD_REPEATS_2"/>
    <property type="match status" value="5"/>
</dbReference>
<dbReference type="InterPro" id="IPR019775">
    <property type="entry name" value="WD40_repeat_CS"/>
</dbReference>
<dbReference type="PROSITE" id="PS50294">
    <property type="entry name" value="WD_REPEATS_REGION"/>
    <property type="match status" value="5"/>
</dbReference>
<reference evidence="5" key="1">
    <citation type="submission" date="2021-01" db="EMBL/GenBank/DDBJ databases">
        <authorList>
            <person name="Kaushik A."/>
        </authorList>
    </citation>
    <scope>NUCLEOTIDE SEQUENCE</scope>
    <source>
        <strain evidence="5">AG5</strain>
    </source>
</reference>
<evidence type="ECO:0000313" key="6">
    <source>
        <dbReference type="Proteomes" id="UP000663827"/>
    </source>
</evidence>
<dbReference type="Gene3D" id="2.130.10.10">
    <property type="entry name" value="YVTN repeat-like/Quinoprotein amine dehydrogenase"/>
    <property type="match status" value="3"/>
</dbReference>
<dbReference type="InterPro" id="IPR056884">
    <property type="entry name" value="NPHP3-like_N"/>
</dbReference>
<evidence type="ECO:0000259" key="4">
    <source>
        <dbReference type="Pfam" id="PF24883"/>
    </source>
</evidence>
<dbReference type="PRINTS" id="PR00320">
    <property type="entry name" value="GPROTEINBRPT"/>
</dbReference>
<dbReference type="SMART" id="SM00320">
    <property type="entry name" value="WD40"/>
    <property type="match status" value="7"/>
</dbReference>
<dbReference type="PROSITE" id="PS00678">
    <property type="entry name" value="WD_REPEATS_1"/>
    <property type="match status" value="5"/>
</dbReference>
<dbReference type="AlphaFoldDB" id="A0A8H3DRP2"/>
<keyword evidence="2" id="KW-0677">Repeat</keyword>
<gene>
    <name evidence="5" type="ORF">RDB_LOCUS1508</name>
</gene>
<feature type="repeat" description="WD" evidence="3">
    <location>
        <begin position="879"/>
        <end position="920"/>
    </location>
</feature>
<dbReference type="EMBL" id="CAJNJQ010000027">
    <property type="protein sequence ID" value="CAE7051797.1"/>
    <property type="molecule type" value="Genomic_DNA"/>
</dbReference>
<feature type="repeat" description="WD" evidence="3">
    <location>
        <begin position="922"/>
        <end position="963"/>
    </location>
</feature>
<feature type="domain" description="Nephrocystin 3-like N-terminal" evidence="4">
    <location>
        <begin position="97"/>
        <end position="252"/>
    </location>
</feature>
<evidence type="ECO:0000256" key="2">
    <source>
        <dbReference type="ARBA" id="ARBA00022737"/>
    </source>
</evidence>
<name>A0A8H3DRP2_9AGAM</name>
<dbReference type="PANTHER" id="PTHR19848">
    <property type="entry name" value="WD40 REPEAT PROTEIN"/>
    <property type="match status" value="1"/>
</dbReference>
<dbReference type="Pfam" id="PF00400">
    <property type="entry name" value="WD40"/>
    <property type="match status" value="5"/>
</dbReference>
<dbReference type="PANTHER" id="PTHR19848:SF8">
    <property type="entry name" value="F-BOX AND WD REPEAT DOMAIN CONTAINING 7"/>
    <property type="match status" value="1"/>
</dbReference>
<evidence type="ECO:0000256" key="1">
    <source>
        <dbReference type="ARBA" id="ARBA00022574"/>
    </source>
</evidence>
<feature type="repeat" description="WD" evidence="3">
    <location>
        <begin position="793"/>
        <end position="834"/>
    </location>
</feature>
<dbReference type="Pfam" id="PF24883">
    <property type="entry name" value="NPHP3_N"/>
    <property type="match status" value="1"/>
</dbReference>
<dbReference type="CDD" id="cd00200">
    <property type="entry name" value="WD40"/>
    <property type="match status" value="1"/>
</dbReference>
<feature type="repeat" description="WD" evidence="3">
    <location>
        <begin position="750"/>
        <end position="783"/>
    </location>
</feature>
<evidence type="ECO:0000256" key="3">
    <source>
        <dbReference type="PROSITE-ProRule" id="PRU00221"/>
    </source>
</evidence>
<dbReference type="InterPro" id="IPR020472">
    <property type="entry name" value="WD40_PAC1"/>
</dbReference>